<organism evidence="2">
    <name type="scientific">Oryza meridionalis</name>
    <dbReference type="NCBI Taxonomy" id="40149"/>
    <lineage>
        <taxon>Eukaryota</taxon>
        <taxon>Viridiplantae</taxon>
        <taxon>Streptophyta</taxon>
        <taxon>Embryophyta</taxon>
        <taxon>Tracheophyta</taxon>
        <taxon>Spermatophyta</taxon>
        <taxon>Magnoliopsida</taxon>
        <taxon>Liliopsida</taxon>
        <taxon>Poales</taxon>
        <taxon>Poaceae</taxon>
        <taxon>BOP clade</taxon>
        <taxon>Oryzoideae</taxon>
        <taxon>Oryzeae</taxon>
        <taxon>Oryzinae</taxon>
        <taxon>Oryza</taxon>
    </lineage>
</organism>
<protein>
    <submittedName>
        <fullName evidence="2">Uncharacterized protein</fullName>
    </submittedName>
</protein>
<dbReference type="Proteomes" id="UP000008021">
    <property type="component" value="Chromosome 9"/>
</dbReference>
<dbReference type="HOGENOM" id="CLU_138938_0_0_1"/>
<dbReference type="AlphaFoldDB" id="A0A0E0EUP6"/>
<feature type="compositionally biased region" description="Polar residues" evidence="1">
    <location>
        <begin position="1"/>
        <end position="13"/>
    </location>
</feature>
<reference evidence="2" key="1">
    <citation type="submission" date="2015-04" db="UniProtKB">
        <authorList>
            <consortium name="EnsemblPlants"/>
        </authorList>
    </citation>
    <scope>IDENTIFICATION</scope>
</reference>
<sequence>MKNPASTPLNQRTAHLPPYRSPRLSSATPPHEVAAAPSSALPVSTDPLRTRCSHRQVVADAFRDDPICHRIPAAGSSSKIPIGLSSASSPHEFLTSPGRRHRSAPLIPTARGAPVAKSPPTPSAVIRSPSPVRGDQKFLRSASARTEQMTSHNKL</sequence>
<evidence type="ECO:0000313" key="3">
    <source>
        <dbReference type="Proteomes" id="UP000008021"/>
    </source>
</evidence>
<feature type="compositionally biased region" description="Low complexity" evidence="1">
    <location>
        <begin position="33"/>
        <end position="44"/>
    </location>
</feature>
<feature type="compositionally biased region" description="Polar residues" evidence="1">
    <location>
        <begin position="75"/>
        <end position="89"/>
    </location>
</feature>
<accession>A0A0E0EUP6</accession>
<reference evidence="2" key="2">
    <citation type="submission" date="2018-05" db="EMBL/GenBank/DDBJ databases">
        <title>OmerRS3 (Oryza meridionalis Reference Sequence Version 3).</title>
        <authorList>
            <person name="Zhang J."/>
            <person name="Kudrna D."/>
            <person name="Lee S."/>
            <person name="Talag J."/>
            <person name="Welchert J."/>
            <person name="Wing R.A."/>
        </authorList>
    </citation>
    <scope>NUCLEOTIDE SEQUENCE [LARGE SCALE GENOMIC DNA]</scope>
    <source>
        <strain evidence="2">cv. OR44</strain>
    </source>
</reference>
<feature type="region of interest" description="Disordered" evidence="1">
    <location>
        <begin position="1"/>
        <end position="49"/>
    </location>
</feature>
<dbReference type="Gramene" id="OMERI09G14240.1">
    <property type="protein sequence ID" value="OMERI09G14240.1"/>
    <property type="gene ID" value="OMERI09G14240"/>
</dbReference>
<dbReference type="EnsemblPlants" id="OMERI09G14240.1">
    <property type="protein sequence ID" value="OMERI09G14240.1"/>
    <property type="gene ID" value="OMERI09G14240"/>
</dbReference>
<evidence type="ECO:0000256" key="1">
    <source>
        <dbReference type="SAM" id="MobiDB-lite"/>
    </source>
</evidence>
<proteinExistence type="predicted"/>
<keyword evidence="3" id="KW-1185">Reference proteome</keyword>
<name>A0A0E0EUP6_9ORYZ</name>
<evidence type="ECO:0000313" key="2">
    <source>
        <dbReference type="EnsemblPlants" id="OMERI09G14240.1"/>
    </source>
</evidence>
<feature type="compositionally biased region" description="Polar residues" evidence="1">
    <location>
        <begin position="143"/>
        <end position="155"/>
    </location>
</feature>
<feature type="region of interest" description="Disordered" evidence="1">
    <location>
        <begin position="72"/>
        <end position="155"/>
    </location>
</feature>